<evidence type="ECO:0008006" key="6">
    <source>
        <dbReference type="Google" id="ProtNLM"/>
    </source>
</evidence>
<dbReference type="EMBL" id="BMLI01000001">
    <property type="protein sequence ID" value="GGM78206.1"/>
    <property type="molecule type" value="Genomic_DNA"/>
</dbReference>
<reference evidence="5" key="1">
    <citation type="journal article" date="2019" name="Int. J. Syst. Evol. Microbiol.">
        <title>The Global Catalogue of Microorganisms (GCM) 10K type strain sequencing project: providing services to taxonomists for standard genome sequencing and annotation.</title>
        <authorList>
            <consortium name="The Broad Institute Genomics Platform"/>
            <consortium name="The Broad Institute Genome Sequencing Center for Infectious Disease"/>
            <person name="Wu L."/>
            <person name="Ma J."/>
        </authorList>
    </citation>
    <scope>NUCLEOTIDE SEQUENCE [LARGE SCALE GENOMIC DNA]</scope>
    <source>
        <strain evidence="5">CGMCC 1.6375</strain>
    </source>
</reference>
<feature type="domain" description="FecR protein" evidence="2">
    <location>
        <begin position="128"/>
        <end position="223"/>
    </location>
</feature>
<evidence type="ECO:0000256" key="1">
    <source>
        <dbReference type="SAM" id="MobiDB-lite"/>
    </source>
</evidence>
<feature type="compositionally biased region" description="Basic and acidic residues" evidence="1">
    <location>
        <begin position="80"/>
        <end position="91"/>
    </location>
</feature>
<comment type="caution">
    <text evidence="4">The sequence shown here is derived from an EMBL/GenBank/DDBJ whole genome shotgun (WGS) entry which is preliminary data.</text>
</comment>
<evidence type="ECO:0000313" key="5">
    <source>
        <dbReference type="Proteomes" id="UP000632339"/>
    </source>
</evidence>
<evidence type="ECO:0000259" key="3">
    <source>
        <dbReference type="Pfam" id="PF16344"/>
    </source>
</evidence>
<sequence>MERTISKYTLFEYLAGRANPLERQLVEDWIVRKQNAETFHQWLLEYETKCPQFAPDQDAALENLLLRLNSTMEEAEEVEEGRKEEGDEERSPSWFGRRSSRFWMAAASVTLLVGCGWWFREPLQYKSYQTAYGQTTDVYLEDGSRVALNSNSKLKVPRLGFWGDVREVKLEGEAEFSVSHTIDHKRFVVKTSEEFQVEVLGTTFSVFARPRGTKVALKSGSVRIDYSQNNQRREVMMEPGDLAFLDHEGAVQLERKQDVKTFAPWTEQRYVFNGTPVKEILAMIEENFGQKVTLSDSNIAQRSITGNFKTKNAEELLKTISEVLDLRVEQNGASILLTNN</sequence>
<accession>A0ABQ2HED1</accession>
<keyword evidence="5" id="KW-1185">Reference proteome</keyword>
<dbReference type="RefSeq" id="WP_019942100.1">
    <property type="nucleotide sequence ID" value="NZ_BMLI01000001.1"/>
</dbReference>
<organism evidence="4 5">
    <name type="scientific">Dyadobacter beijingensis</name>
    <dbReference type="NCBI Taxonomy" id="365489"/>
    <lineage>
        <taxon>Bacteria</taxon>
        <taxon>Pseudomonadati</taxon>
        <taxon>Bacteroidota</taxon>
        <taxon>Cytophagia</taxon>
        <taxon>Cytophagales</taxon>
        <taxon>Spirosomataceae</taxon>
        <taxon>Dyadobacter</taxon>
    </lineage>
</organism>
<dbReference type="PIRSF" id="PIRSF018266">
    <property type="entry name" value="FecR"/>
    <property type="match status" value="1"/>
</dbReference>
<dbReference type="Gene3D" id="2.60.120.1440">
    <property type="match status" value="1"/>
</dbReference>
<dbReference type="InterPro" id="IPR006860">
    <property type="entry name" value="FecR"/>
</dbReference>
<feature type="domain" description="Protein FecR C-terminal" evidence="3">
    <location>
        <begin position="269"/>
        <end position="336"/>
    </location>
</feature>
<dbReference type="Proteomes" id="UP000632339">
    <property type="component" value="Unassembled WGS sequence"/>
</dbReference>
<dbReference type="InterPro" id="IPR012373">
    <property type="entry name" value="Ferrdict_sens_TM"/>
</dbReference>
<name>A0ABQ2HED1_9BACT</name>
<dbReference type="Pfam" id="PF04773">
    <property type="entry name" value="FecR"/>
    <property type="match status" value="1"/>
</dbReference>
<feature type="region of interest" description="Disordered" evidence="1">
    <location>
        <begin position="75"/>
        <end position="94"/>
    </location>
</feature>
<dbReference type="Pfam" id="PF16344">
    <property type="entry name" value="FecR_C"/>
    <property type="match status" value="1"/>
</dbReference>
<evidence type="ECO:0000259" key="2">
    <source>
        <dbReference type="Pfam" id="PF04773"/>
    </source>
</evidence>
<gene>
    <name evidence="4" type="ORF">GCM10010967_07340</name>
</gene>
<evidence type="ECO:0000313" key="4">
    <source>
        <dbReference type="EMBL" id="GGM78206.1"/>
    </source>
</evidence>
<dbReference type="PANTHER" id="PTHR30273">
    <property type="entry name" value="PERIPLASMIC SIGNAL SENSOR AND SIGMA FACTOR ACTIVATOR FECR-RELATED"/>
    <property type="match status" value="1"/>
</dbReference>
<dbReference type="PANTHER" id="PTHR30273:SF2">
    <property type="entry name" value="PROTEIN FECR"/>
    <property type="match status" value="1"/>
</dbReference>
<dbReference type="Gene3D" id="3.55.50.30">
    <property type="match status" value="1"/>
</dbReference>
<protein>
    <recommendedName>
        <fullName evidence="6">FecR family protein</fullName>
    </recommendedName>
</protein>
<proteinExistence type="predicted"/>
<dbReference type="InterPro" id="IPR032508">
    <property type="entry name" value="FecR_C"/>
</dbReference>